<accession>A0A0E9SL51</accession>
<proteinExistence type="predicted"/>
<protein>
    <submittedName>
        <fullName evidence="1">Uncharacterized protein</fullName>
    </submittedName>
</protein>
<organism evidence="1">
    <name type="scientific">Anguilla anguilla</name>
    <name type="common">European freshwater eel</name>
    <name type="synonym">Muraena anguilla</name>
    <dbReference type="NCBI Taxonomy" id="7936"/>
    <lineage>
        <taxon>Eukaryota</taxon>
        <taxon>Metazoa</taxon>
        <taxon>Chordata</taxon>
        <taxon>Craniata</taxon>
        <taxon>Vertebrata</taxon>
        <taxon>Euteleostomi</taxon>
        <taxon>Actinopterygii</taxon>
        <taxon>Neopterygii</taxon>
        <taxon>Teleostei</taxon>
        <taxon>Anguilliformes</taxon>
        <taxon>Anguillidae</taxon>
        <taxon>Anguilla</taxon>
    </lineage>
</organism>
<evidence type="ECO:0000313" key="1">
    <source>
        <dbReference type="EMBL" id="JAH42051.1"/>
    </source>
</evidence>
<dbReference type="EMBL" id="GBXM01066526">
    <property type="protein sequence ID" value="JAH42051.1"/>
    <property type="molecule type" value="Transcribed_RNA"/>
</dbReference>
<sequence>MQTAGLFARPVRPQWFRPLLVASLPMNAPLLWIALNSFQTNANFFSLSQLIS</sequence>
<reference evidence="1" key="1">
    <citation type="submission" date="2014-11" db="EMBL/GenBank/DDBJ databases">
        <authorList>
            <person name="Amaro Gonzalez C."/>
        </authorList>
    </citation>
    <scope>NUCLEOTIDE SEQUENCE</scope>
</reference>
<dbReference type="AlphaFoldDB" id="A0A0E9SL51"/>
<reference evidence="1" key="2">
    <citation type="journal article" date="2015" name="Fish Shellfish Immunol.">
        <title>Early steps in the European eel (Anguilla anguilla)-Vibrio vulnificus interaction in the gills: Role of the RtxA13 toxin.</title>
        <authorList>
            <person name="Callol A."/>
            <person name="Pajuelo D."/>
            <person name="Ebbesson L."/>
            <person name="Teles M."/>
            <person name="MacKenzie S."/>
            <person name="Amaro C."/>
        </authorList>
    </citation>
    <scope>NUCLEOTIDE SEQUENCE</scope>
</reference>
<name>A0A0E9SL51_ANGAN</name>